<reference evidence="2 3" key="1">
    <citation type="journal article" date="2016" name="Front. Microbiol.">
        <title>Comparative Genomics Analysis of Streptomyces Species Reveals Their Adaptation to the Marine Environment and Their Diversity at the Genomic Level.</title>
        <authorList>
            <person name="Tian X."/>
            <person name="Zhang Z."/>
            <person name="Yang T."/>
            <person name="Chen M."/>
            <person name="Li J."/>
            <person name="Chen F."/>
            <person name="Yang J."/>
            <person name="Li W."/>
            <person name="Zhang B."/>
            <person name="Zhang Z."/>
            <person name="Wu J."/>
            <person name="Zhang C."/>
            <person name="Long L."/>
            <person name="Xiao J."/>
        </authorList>
    </citation>
    <scope>NUCLEOTIDE SEQUENCE [LARGE SCALE GENOMIC DNA]</scope>
    <source>
        <strain evidence="2 3">SCSIO M10372</strain>
    </source>
</reference>
<proteinExistence type="predicted"/>
<evidence type="ECO:0000313" key="2">
    <source>
        <dbReference type="EMBL" id="OEV17918.1"/>
    </source>
</evidence>
<sequence>MVGGSGTTQLVFVHGIGGLRDAAEERREWLNALADGARAAGHADVVSGLTQGWLAETRFADYSDLFTDPDAQGAEAIPGAGALGGPEDRQDTEFMTAFVRALIDEVDHQARERGDRRTAAVAEDALAQLPDEGGEDDEEQGVGEPFRVLGRVLTTLLQAPGLRGSTQWASGLPLLSHLSQVGRYLRRREADGDRRTLDARIRERVLSGTDPDRPLIVVSHSLGTVVAFEALRGYEGRVPLLVTLGSPLATGAAVLQRLEPQPPRTPARVERWLNFWDRDDIVVGRPRLERWMRPNASGVVPVTARVDSGGLWVHTASKYLRQAAVAGPLVEALKAGPLVEAFEK</sequence>
<organism evidence="2 3">
    <name type="scientific">Streptomyces nanshensis</name>
    <dbReference type="NCBI Taxonomy" id="518642"/>
    <lineage>
        <taxon>Bacteria</taxon>
        <taxon>Bacillati</taxon>
        <taxon>Actinomycetota</taxon>
        <taxon>Actinomycetes</taxon>
        <taxon>Kitasatosporales</taxon>
        <taxon>Streptomycetaceae</taxon>
        <taxon>Streptomyces</taxon>
    </lineage>
</organism>
<evidence type="ECO:0000256" key="1">
    <source>
        <dbReference type="SAM" id="MobiDB-lite"/>
    </source>
</evidence>
<comment type="caution">
    <text evidence="2">The sequence shown here is derived from an EMBL/GenBank/DDBJ whole genome shotgun (WGS) entry which is preliminary data.</text>
</comment>
<accession>A0A1E7LP27</accession>
<dbReference type="EMBL" id="LJGZ01000095">
    <property type="protein sequence ID" value="OEV17918.1"/>
    <property type="molecule type" value="Genomic_DNA"/>
</dbReference>
<dbReference type="Proteomes" id="UP000175971">
    <property type="component" value="Unassembled WGS sequence"/>
</dbReference>
<dbReference type="SUPFAM" id="SSF53474">
    <property type="entry name" value="alpha/beta-Hydrolases"/>
    <property type="match status" value="2"/>
</dbReference>
<dbReference type="Gene3D" id="3.40.50.1820">
    <property type="entry name" value="alpha/beta hydrolase"/>
    <property type="match status" value="1"/>
</dbReference>
<name>A0A1E7LP27_9ACTN</name>
<dbReference type="InterPro" id="IPR029058">
    <property type="entry name" value="AB_hydrolase_fold"/>
</dbReference>
<protein>
    <submittedName>
        <fullName evidence="2">Uncharacterized protein</fullName>
    </submittedName>
</protein>
<feature type="region of interest" description="Disordered" evidence="1">
    <location>
        <begin position="70"/>
        <end position="89"/>
    </location>
</feature>
<dbReference type="AlphaFoldDB" id="A0A1E7LP27"/>
<keyword evidence="3" id="KW-1185">Reference proteome</keyword>
<evidence type="ECO:0000313" key="3">
    <source>
        <dbReference type="Proteomes" id="UP000175971"/>
    </source>
</evidence>
<dbReference type="PATRIC" id="fig|518642.7.peg.6592"/>
<gene>
    <name evidence="2" type="ORF">AN221_25135</name>
</gene>